<dbReference type="GeneID" id="25911856"/>
<protein>
    <submittedName>
        <fullName evidence="2">Uncharacterized protein</fullName>
    </submittedName>
</protein>
<dbReference type="EMBL" id="KQ243239">
    <property type="protein sequence ID" value="KNC76140.1"/>
    <property type="molecule type" value="Genomic_DNA"/>
</dbReference>
<dbReference type="AlphaFoldDB" id="A0A0L0FHC0"/>
<evidence type="ECO:0000313" key="2">
    <source>
        <dbReference type="EMBL" id="KNC76140.1"/>
    </source>
</evidence>
<dbReference type="Proteomes" id="UP000054560">
    <property type="component" value="Unassembled WGS sequence"/>
</dbReference>
<evidence type="ECO:0000313" key="3">
    <source>
        <dbReference type="Proteomes" id="UP000054560"/>
    </source>
</evidence>
<feature type="region of interest" description="Disordered" evidence="1">
    <location>
        <begin position="1"/>
        <end position="45"/>
    </location>
</feature>
<gene>
    <name evidence="2" type="ORF">SARC_11352</name>
</gene>
<keyword evidence="3" id="KW-1185">Reference proteome</keyword>
<organism evidence="2 3">
    <name type="scientific">Sphaeroforma arctica JP610</name>
    <dbReference type="NCBI Taxonomy" id="667725"/>
    <lineage>
        <taxon>Eukaryota</taxon>
        <taxon>Ichthyosporea</taxon>
        <taxon>Ichthyophonida</taxon>
        <taxon>Sphaeroforma</taxon>
    </lineage>
</organism>
<dbReference type="RefSeq" id="XP_014150042.1">
    <property type="nucleotide sequence ID" value="XM_014294567.1"/>
</dbReference>
<evidence type="ECO:0000256" key="1">
    <source>
        <dbReference type="SAM" id="MobiDB-lite"/>
    </source>
</evidence>
<sequence length="199" mass="22381">MMAVENRSAHIDEDSGVTVEDNRIDDTNVKNEQVDESSASKGKGKMKRLFSVKSINKLSFKNDTQSYKDIAEERAAEIQTLESRIAELTHDVQQLTQNAEAAQETEASLRAEISQYEIASEAAKQREAELLKQSKEHADRLEAEEQAREQEREQVRKAEEAKAAVKTADHLRDVASERSLKEKVLFFLKEMPIAGGYAA</sequence>
<accession>A0A0L0FHC0</accession>
<feature type="region of interest" description="Disordered" evidence="1">
    <location>
        <begin position="124"/>
        <end position="167"/>
    </location>
</feature>
<proteinExistence type="predicted"/>
<name>A0A0L0FHC0_9EUKA</name>
<feature type="compositionally biased region" description="Basic and acidic residues" evidence="1">
    <location>
        <begin position="20"/>
        <end position="33"/>
    </location>
</feature>
<reference evidence="2 3" key="1">
    <citation type="submission" date="2011-02" db="EMBL/GenBank/DDBJ databases">
        <title>The Genome Sequence of Sphaeroforma arctica JP610.</title>
        <authorList>
            <consortium name="The Broad Institute Genome Sequencing Platform"/>
            <person name="Russ C."/>
            <person name="Cuomo C."/>
            <person name="Young S.K."/>
            <person name="Zeng Q."/>
            <person name="Gargeya S."/>
            <person name="Alvarado L."/>
            <person name="Berlin A."/>
            <person name="Chapman S.B."/>
            <person name="Chen Z."/>
            <person name="Freedman E."/>
            <person name="Gellesch M."/>
            <person name="Goldberg J."/>
            <person name="Griggs A."/>
            <person name="Gujja S."/>
            <person name="Heilman E."/>
            <person name="Heiman D."/>
            <person name="Howarth C."/>
            <person name="Mehta T."/>
            <person name="Neiman D."/>
            <person name="Pearson M."/>
            <person name="Roberts A."/>
            <person name="Saif S."/>
            <person name="Shea T."/>
            <person name="Shenoy N."/>
            <person name="Sisk P."/>
            <person name="Stolte C."/>
            <person name="Sykes S."/>
            <person name="White J."/>
            <person name="Yandava C."/>
            <person name="Burger G."/>
            <person name="Gray M.W."/>
            <person name="Holland P.W.H."/>
            <person name="King N."/>
            <person name="Lang F.B.F."/>
            <person name="Roger A.J."/>
            <person name="Ruiz-Trillo I."/>
            <person name="Haas B."/>
            <person name="Nusbaum C."/>
            <person name="Birren B."/>
        </authorList>
    </citation>
    <scope>NUCLEOTIDE SEQUENCE [LARGE SCALE GENOMIC DNA]</scope>
    <source>
        <strain evidence="2 3">JP610</strain>
    </source>
</reference>